<evidence type="ECO:0000256" key="2">
    <source>
        <dbReference type="SAM" id="Phobius"/>
    </source>
</evidence>
<evidence type="ECO:0000313" key="4">
    <source>
        <dbReference type="Proteomes" id="UP000218209"/>
    </source>
</evidence>
<feature type="transmembrane region" description="Helical" evidence="2">
    <location>
        <begin position="28"/>
        <end position="49"/>
    </location>
</feature>
<gene>
    <name evidence="3" type="ORF">BU14_0374s0006</name>
</gene>
<feature type="transmembrane region" description="Helical" evidence="2">
    <location>
        <begin position="101"/>
        <end position="118"/>
    </location>
</feature>
<reference evidence="3 4" key="1">
    <citation type="submission" date="2017-03" db="EMBL/GenBank/DDBJ databases">
        <title>WGS assembly of Porphyra umbilicalis.</title>
        <authorList>
            <person name="Brawley S.H."/>
            <person name="Blouin N.A."/>
            <person name="Ficko-Blean E."/>
            <person name="Wheeler G.L."/>
            <person name="Lohr M."/>
            <person name="Goodson H.V."/>
            <person name="Jenkins J.W."/>
            <person name="Blaby-Haas C.E."/>
            <person name="Helliwell K.E."/>
            <person name="Chan C."/>
            <person name="Marriage T."/>
            <person name="Bhattacharya D."/>
            <person name="Klein A.S."/>
            <person name="Badis Y."/>
            <person name="Brodie J."/>
            <person name="Cao Y."/>
            <person name="Collen J."/>
            <person name="Dittami S.M."/>
            <person name="Gachon C.M."/>
            <person name="Green B.R."/>
            <person name="Karpowicz S."/>
            <person name="Kim J.W."/>
            <person name="Kudahl U."/>
            <person name="Lin S."/>
            <person name="Michel G."/>
            <person name="Mittag M."/>
            <person name="Olson B.J."/>
            <person name="Pangilinan J."/>
            <person name="Peng Y."/>
            <person name="Qiu H."/>
            <person name="Shu S."/>
            <person name="Singer J.T."/>
            <person name="Smith A.G."/>
            <person name="Sprecher B.N."/>
            <person name="Wagner V."/>
            <person name="Wang W."/>
            <person name="Wang Z.-Y."/>
            <person name="Yan J."/>
            <person name="Yarish C."/>
            <person name="Zoeuner-Riek S."/>
            <person name="Zhuang Y."/>
            <person name="Zou Y."/>
            <person name="Lindquist E.A."/>
            <person name="Grimwood J."/>
            <person name="Barry K."/>
            <person name="Rokhsar D.S."/>
            <person name="Schmutz J."/>
            <person name="Stiller J.W."/>
            <person name="Grossman A.R."/>
            <person name="Prochnik S.E."/>
        </authorList>
    </citation>
    <scope>NUCLEOTIDE SEQUENCE [LARGE SCALE GENOMIC DNA]</scope>
    <source>
        <strain evidence="3">4086291</strain>
    </source>
</reference>
<protein>
    <submittedName>
        <fullName evidence="3">Uncharacterized protein</fullName>
    </submittedName>
</protein>
<feature type="region of interest" description="Disordered" evidence="1">
    <location>
        <begin position="151"/>
        <end position="171"/>
    </location>
</feature>
<evidence type="ECO:0000256" key="1">
    <source>
        <dbReference type="SAM" id="MobiDB-lite"/>
    </source>
</evidence>
<accession>A0A1X6NX34</accession>
<keyword evidence="2" id="KW-1133">Transmembrane helix</keyword>
<dbReference type="AlphaFoldDB" id="A0A1X6NX34"/>
<feature type="region of interest" description="Disordered" evidence="1">
    <location>
        <begin position="1"/>
        <end position="20"/>
    </location>
</feature>
<keyword evidence="2" id="KW-0472">Membrane</keyword>
<feature type="transmembrane region" description="Helical" evidence="2">
    <location>
        <begin position="61"/>
        <end position="81"/>
    </location>
</feature>
<organism evidence="3 4">
    <name type="scientific">Porphyra umbilicalis</name>
    <name type="common">Purple laver</name>
    <name type="synonym">Red alga</name>
    <dbReference type="NCBI Taxonomy" id="2786"/>
    <lineage>
        <taxon>Eukaryota</taxon>
        <taxon>Rhodophyta</taxon>
        <taxon>Bangiophyceae</taxon>
        <taxon>Bangiales</taxon>
        <taxon>Bangiaceae</taxon>
        <taxon>Porphyra</taxon>
    </lineage>
</organism>
<keyword evidence="2" id="KW-0812">Transmembrane</keyword>
<feature type="transmembrane region" description="Helical" evidence="2">
    <location>
        <begin position="130"/>
        <end position="148"/>
    </location>
</feature>
<evidence type="ECO:0000313" key="3">
    <source>
        <dbReference type="EMBL" id="OSX73132.1"/>
    </source>
</evidence>
<dbReference type="EMBL" id="KV919016">
    <property type="protein sequence ID" value="OSX73132.1"/>
    <property type="molecule type" value="Genomic_DNA"/>
</dbReference>
<feature type="compositionally biased region" description="Acidic residues" evidence="1">
    <location>
        <begin position="162"/>
        <end position="171"/>
    </location>
</feature>
<keyword evidence="4" id="KW-1185">Reference proteome</keyword>
<dbReference type="Proteomes" id="UP000218209">
    <property type="component" value="Unassembled WGS sequence"/>
</dbReference>
<name>A0A1X6NX34_PORUM</name>
<proteinExistence type="predicted"/>
<sequence>MDSGASKTVDFLGPPPQTGSLSPAGQKLMFLATTSLAAIVTWGSAANYAAARKQCQSACKASITFGAIVWVLSLLPLLGNFGLGRGTLTRTGAFTHGRESLLVAAVLLFWVPTVGMIASPQTPGRALTQWAAWIGLFAAVGALVKAAHTRKEEDQPSPVPVDFDEEDLVYG</sequence>